<reference evidence="1" key="1">
    <citation type="submission" date="2021-06" db="EMBL/GenBank/DDBJ databases">
        <title>Parelaphostrongylus tenuis whole genome reference sequence.</title>
        <authorList>
            <person name="Garwood T.J."/>
            <person name="Larsen P.A."/>
            <person name="Fountain-Jones N.M."/>
            <person name="Garbe J.R."/>
            <person name="Macchietto M.G."/>
            <person name="Kania S.A."/>
            <person name="Gerhold R.W."/>
            <person name="Richards J.E."/>
            <person name="Wolf T.M."/>
        </authorList>
    </citation>
    <scope>NUCLEOTIDE SEQUENCE</scope>
    <source>
        <strain evidence="1">MNPRO001-30</strain>
        <tissue evidence="1">Meninges</tissue>
    </source>
</reference>
<organism evidence="1 2">
    <name type="scientific">Parelaphostrongylus tenuis</name>
    <name type="common">Meningeal worm</name>
    <dbReference type="NCBI Taxonomy" id="148309"/>
    <lineage>
        <taxon>Eukaryota</taxon>
        <taxon>Metazoa</taxon>
        <taxon>Ecdysozoa</taxon>
        <taxon>Nematoda</taxon>
        <taxon>Chromadorea</taxon>
        <taxon>Rhabditida</taxon>
        <taxon>Rhabditina</taxon>
        <taxon>Rhabditomorpha</taxon>
        <taxon>Strongyloidea</taxon>
        <taxon>Metastrongylidae</taxon>
        <taxon>Parelaphostrongylus</taxon>
    </lineage>
</organism>
<gene>
    <name evidence="1" type="ORF">KIN20_036918</name>
</gene>
<dbReference type="EMBL" id="JAHQIW010007421">
    <property type="protein sequence ID" value="KAJ1374266.1"/>
    <property type="molecule type" value="Genomic_DNA"/>
</dbReference>
<comment type="caution">
    <text evidence="1">The sequence shown here is derived from an EMBL/GenBank/DDBJ whole genome shotgun (WGS) entry which is preliminary data.</text>
</comment>
<dbReference type="AlphaFoldDB" id="A0AAD5RDV4"/>
<name>A0AAD5RDV4_PARTN</name>
<proteinExistence type="predicted"/>
<dbReference type="Proteomes" id="UP001196413">
    <property type="component" value="Unassembled WGS sequence"/>
</dbReference>
<evidence type="ECO:0000313" key="2">
    <source>
        <dbReference type="Proteomes" id="UP001196413"/>
    </source>
</evidence>
<evidence type="ECO:0000313" key="1">
    <source>
        <dbReference type="EMBL" id="KAJ1374266.1"/>
    </source>
</evidence>
<sequence length="43" mass="4760">MHGNYNGADSPAMSLLRGITGFCLWNNAIWPGYQIEEFSCPVV</sequence>
<keyword evidence="2" id="KW-1185">Reference proteome</keyword>
<accession>A0AAD5RDV4</accession>
<protein>
    <submittedName>
        <fullName evidence="1">Uncharacterized protein</fullName>
    </submittedName>
</protein>